<reference evidence="13" key="1">
    <citation type="submission" date="2016-07" db="EMBL/GenBank/DDBJ databases">
        <title>Sequence Frankia sp. strain CcI1.17.</title>
        <authorList>
            <person name="Ghodhbane-Gtari F."/>
            <person name="Swanson E."/>
            <person name="Gueddou A."/>
            <person name="Morris K."/>
            <person name="Hezbri K."/>
            <person name="Ktari A."/>
            <person name="Nouioui I."/>
            <person name="Abebe-Akele F."/>
            <person name="Simpson S."/>
            <person name="Thomas K."/>
            <person name="Gtari M."/>
            <person name="Tisa L.S."/>
            <person name="Hurst S."/>
        </authorList>
    </citation>
    <scope>NUCLEOTIDE SEQUENCE [LARGE SCALE GENOMIC DNA]</scope>
    <source>
        <strain evidence="13">Cc1.17</strain>
    </source>
</reference>
<evidence type="ECO:0000256" key="5">
    <source>
        <dbReference type="ARBA" id="ARBA00023221"/>
    </source>
</evidence>
<comment type="caution">
    <text evidence="12">The sequence shown here is derived from an EMBL/GenBank/DDBJ whole genome shotgun (WGS) entry which is preliminary data.</text>
</comment>
<protein>
    <recommendedName>
        <fullName evidence="9">3-oxosteroid 1-dehydrogenase</fullName>
        <ecNumber evidence="8">1.3.99.4</ecNumber>
    </recommendedName>
</protein>
<feature type="domain" description="FAD-dependent oxidoreductase 2 FAD-binding" evidence="11">
    <location>
        <begin position="9"/>
        <end position="535"/>
    </location>
</feature>
<feature type="compositionally biased region" description="Polar residues" evidence="10">
    <location>
        <begin position="283"/>
        <end position="295"/>
    </location>
</feature>
<comment type="catalytic activity">
    <reaction evidence="6">
        <text>a 3-oxosteroid + A = a 3-oxo-Delta(1)-steroid + AH2</text>
        <dbReference type="Rhea" id="RHEA:13329"/>
        <dbReference type="ChEBI" id="CHEBI:13193"/>
        <dbReference type="ChEBI" id="CHEBI:17499"/>
        <dbReference type="ChEBI" id="CHEBI:20156"/>
        <dbReference type="ChEBI" id="CHEBI:47788"/>
        <dbReference type="EC" id="1.3.99.4"/>
    </reaction>
</comment>
<dbReference type="EMBL" id="MBLM01000036">
    <property type="protein sequence ID" value="OHV43152.1"/>
    <property type="molecule type" value="Genomic_DNA"/>
</dbReference>
<dbReference type="EC" id="1.3.99.4" evidence="8"/>
<evidence type="ECO:0000256" key="6">
    <source>
        <dbReference type="ARBA" id="ARBA00051951"/>
    </source>
</evidence>
<dbReference type="SUPFAM" id="SSF51905">
    <property type="entry name" value="FAD/NAD(P)-binding domain"/>
    <property type="match status" value="1"/>
</dbReference>
<dbReference type="Proteomes" id="UP000179627">
    <property type="component" value="Unassembled WGS sequence"/>
</dbReference>
<dbReference type="Pfam" id="PF00890">
    <property type="entry name" value="FAD_binding_2"/>
    <property type="match status" value="1"/>
</dbReference>
<dbReference type="PANTHER" id="PTHR43400">
    <property type="entry name" value="FUMARATE REDUCTASE"/>
    <property type="match status" value="1"/>
</dbReference>
<dbReference type="InterPro" id="IPR050315">
    <property type="entry name" value="FAD-oxidoreductase_2"/>
</dbReference>
<evidence type="ECO:0000256" key="9">
    <source>
        <dbReference type="ARBA" id="ARBA00069709"/>
    </source>
</evidence>
<proteinExistence type="inferred from homology"/>
<dbReference type="SUPFAM" id="SSF56425">
    <property type="entry name" value="Succinate dehydrogenase/fumarate reductase flavoprotein, catalytic domain"/>
    <property type="match status" value="1"/>
</dbReference>
<evidence type="ECO:0000313" key="13">
    <source>
        <dbReference type="Proteomes" id="UP000179627"/>
    </source>
</evidence>
<evidence type="ECO:0000256" key="2">
    <source>
        <dbReference type="ARBA" id="ARBA00022630"/>
    </source>
</evidence>
<dbReference type="PANTHER" id="PTHR43400:SF10">
    <property type="entry name" value="3-OXOSTEROID 1-DEHYDROGENASE"/>
    <property type="match status" value="1"/>
</dbReference>
<dbReference type="NCBIfam" id="NF009478">
    <property type="entry name" value="PRK12844.1"/>
    <property type="match status" value="1"/>
</dbReference>
<dbReference type="OrthoDB" id="9813348at2"/>
<dbReference type="GO" id="GO:0047571">
    <property type="term" value="F:3-oxosteroid 1-dehydrogenase activity"/>
    <property type="evidence" value="ECO:0007669"/>
    <property type="project" value="UniProtKB-EC"/>
</dbReference>
<dbReference type="InterPro" id="IPR027477">
    <property type="entry name" value="Succ_DH/fumarate_Rdtase_cat_sf"/>
</dbReference>
<evidence type="ECO:0000256" key="8">
    <source>
        <dbReference type="ARBA" id="ARBA00066536"/>
    </source>
</evidence>
<comment type="cofactor">
    <cofactor evidence="1">
        <name>FAD</name>
        <dbReference type="ChEBI" id="CHEBI:57692"/>
    </cofactor>
</comment>
<name>A0A1S1RD54_9ACTN</name>
<keyword evidence="2" id="KW-0285">Flavoprotein</keyword>
<dbReference type="InterPro" id="IPR036188">
    <property type="entry name" value="FAD/NAD-bd_sf"/>
</dbReference>
<comment type="similarity">
    <text evidence="7">Belongs to the FAD-dependent oxidoreductase 2 family. 3-oxosteroid dehydrogenase subfamily.</text>
</comment>
<evidence type="ECO:0000313" key="12">
    <source>
        <dbReference type="EMBL" id="OHV43152.1"/>
    </source>
</evidence>
<evidence type="ECO:0000256" key="1">
    <source>
        <dbReference type="ARBA" id="ARBA00001974"/>
    </source>
</evidence>
<keyword evidence="5" id="KW-0443">Lipid metabolism</keyword>
<keyword evidence="5" id="KW-0753">Steroid metabolism</keyword>
<evidence type="ECO:0000256" key="7">
    <source>
        <dbReference type="ARBA" id="ARBA00061147"/>
    </source>
</evidence>
<evidence type="ECO:0000256" key="3">
    <source>
        <dbReference type="ARBA" id="ARBA00022827"/>
    </source>
</evidence>
<gene>
    <name evidence="12" type="ORF">CC117_11055</name>
</gene>
<sequence>MSEPDHTTDVVVVGSGGGLSGAVTAAAAGLQTLVIEKQPLIGGATAMSGGVLWLPDNPLMRAAKIPDSLADGLAYFDSVVGEPTAASSPERRQAYIVEGSAMVDFLVGRGMRFQRCEGYSDYYAEMADVRGGCSRGRSLEPVVTDGKELGPWYDRLMPGMTVGLGIVVLTREAATLQLVRRRPKAMATAARVGLRTAAGRLLRQARLANGGALVAQALKATLDAGATVWTGTGLTDLIVEDGRVAGVVATRDGRTIRIRARHAVLLSSGGFARNPDMRRRYSRQPNDATWTSASPGDTGEAIEAAMRIGAAVDLMDEAWWIPAGIRPDGRPSMLNGERSKPGSIIVDRAGRRYFNESVAYMEAGRQMYAHNATGESIPSWLVMDSRNRSRYLFSLRLKTPDEWLSSGFMKKADTLEELALLCGVDPTGLTGTVARFNHFAEQGTDPDFHRGDGAHERYQGDYGNRPNASLAPLKKPPFYAVEVYPSDVGTSGGLLCDEYARVLDADHAPIPGLYAAGNCTASVMGRTYPGAGASIGASFVFSYIGMKHAARLAAAAADRAQA</sequence>
<dbReference type="AlphaFoldDB" id="A0A1S1RD54"/>
<dbReference type="GO" id="GO:0008202">
    <property type="term" value="P:steroid metabolic process"/>
    <property type="evidence" value="ECO:0007669"/>
    <property type="project" value="UniProtKB-KW"/>
</dbReference>
<accession>A0A1S1RD54</accession>
<dbReference type="InterPro" id="IPR003953">
    <property type="entry name" value="FAD-dep_OxRdtase_2_FAD-bd"/>
</dbReference>
<dbReference type="RefSeq" id="WP_071082728.1">
    <property type="nucleotide sequence ID" value="NZ_MBLM01000036.1"/>
</dbReference>
<keyword evidence="13" id="KW-1185">Reference proteome</keyword>
<evidence type="ECO:0000259" key="11">
    <source>
        <dbReference type="Pfam" id="PF00890"/>
    </source>
</evidence>
<dbReference type="Gene3D" id="3.50.50.60">
    <property type="entry name" value="FAD/NAD(P)-binding domain"/>
    <property type="match status" value="2"/>
</dbReference>
<feature type="region of interest" description="Disordered" evidence="10">
    <location>
        <begin position="276"/>
        <end position="296"/>
    </location>
</feature>
<keyword evidence="3" id="KW-0274">FAD</keyword>
<keyword evidence="4" id="KW-0560">Oxidoreductase</keyword>
<evidence type="ECO:0000256" key="4">
    <source>
        <dbReference type="ARBA" id="ARBA00023002"/>
    </source>
</evidence>
<evidence type="ECO:0000256" key="10">
    <source>
        <dbReference type="SAM" id="MobiDB-lite"/>
    </source>
</evidence>
<organism evidence="12 13">
    <name type="scientific">Parafrankia colletiae</name>
    <dbReference type="NCBI Taxonomy" id="573497"/>
    <lineage>
        <taxon>Bacteria</taxon>
        <taxon>Bacillati</taxon>
        <taxon>Actinomycetota</taxon>
        <taxon>Actinomycetes</taxon>
        <taxon>Frankiales</taxon>
        <taxon>Frankiaceae</taxon>
        <taxon>Parafrankia</taxon>
    </lineage>
</organism>
<dbReference type="FunFam" id="3.50.50.60:FF:000208">
    <property type="entry name" value="3-ketosteroid dehydrogenase"/>
    <property type="match status" value="1"/>
</dbReference>